<dbReference type="Gene3D" id="3.40.1190.20">
    <property type="match status" value="1"/>
</dbReference>
<dbReference type="Proteomes" id="UP000317171">
    <property type="component" value="Chromosome"/>
</dbReference>
<dbReference type="OrthoDB" id="9775849at2"/>
<dbReference type="InterPro" id="IPR052700">
    <property type="entry name" value="Carb_kinase_PfkB-like"/>
</dbReference>
<reference evidence="5 6" key="1">
    <citation type="submission" date="2019-02" db="EMBL/GenBank/DDBJ databases">
        <title>Deep-cultivation of Planctomycetes and their phenomic and genomic characterization uncovers novel biology.</title>
        <authorList>
            <person name="Wiegand S."/>
            <person name="Jogler M."/>
            <person name="Boedeker C."/>
            <person name="Pinto D."/>
            <person name="Vollmers J."/>
            <person name="Rivas-Marin E."/>
            <person name="Kohn T."/>
            <person name="Peeters S.H."/>
            <person name="Heuer A."/>
            <person name="Rast P."/>
            <person name="Oberbeckmann S."/>
            <person name="Bunk B."/>
            <person name="Jeske O."/>
            <person name="Meyerdierks A."/>
            <person name="Storesund J.E."/>
            <person name="Kallscheuer N."/>
            <person name="Luecker S."/>
            <person name="Lage O.M."/>
            <person name="Pohl T."/>
            <person name="Merkel B.J."/>
            <person name="Hornburger P."/>
            <person name="Mueller R.-W."/>
            <person name="Bruemmer F."/>
            <person name="Labrenz M."/>
            <person name="Spormann A.M."/>
            <person name="Op den Camp H."/>
            <person name="Overmann J."/>
            <person name="Amann R."/>
            <person name="Jetten M.S.M."/>
            <person name="Mascher T."/>
            <person name="Medema M.H."/>
            <person name="Devos D.P."/>
            <person name="Kaster A.-K."/>
            <person name="Ovreas L."/>
            <person name="Rohde M."/>
            <person name="Galperin M.Y."/>
            <person name="Jogler C."/>
        </authorList>
    </citation>
    <scope>NUCLEOTIDE SEQUENCE [LARGE SCALE GENOMIC DNA]</scope>
    <source>
        <strain evidence="5 6">Pan241w</strain>
    </source>
</reference>
<sequence>MQYDVYGVGNALVDIQARVSDATLEKLGFAKGIMTLVDEETQQKVLGELDGAPISQCAGGSAANTVLGVADFGGNAAYAGKVASDMLGEFDLADMRKLGVTIDVEPAPEGHTGTCVVLITEDAQRTMLTNLGVSASLSIDDLNEEHIKQSEYVYVEGYLFTGETQKRAAYRAIELAKKHGVKVAFTVSDPFLINMFRDEFQQLIEGPIDLLFCNLEEARSLTGKHDAVDCAHIIHKHVPNLALTLGPDGSILMHEGRVIPIEGVETDAIDTTGAGDMYAAGILYGITNGLNWHQAGHLASHAAARIVSQLGARLQKPFTEEDIKELLS</sequence>
<dbReference type="InterPro" id="IPR011611">
    <property type="entry name" value="PfkB_dom"/>
</dbReference>
<evidence type="ECO:0000313" key="5">
    <source>
        <dbReference type="EMBL" id="QDT40234.1"/>
    </source>
</evidence>
<dbReference type="InterPro" id="IPR029056">
    <property type="entry name" value="Ribokinase-like"/>
</dbReference>
<evidence type="ECO:0000256" key="1">
    <source>
        <dbReference type="ARBA" id="ARBA00010688"/>
    </source>
</evidence>
<dbReference type="InterPro" id="IPR002173">
    <property type="entry name" value="Carboh/pur_kinase_PfkB_CS"/>
</dbReference>
<dbReference type="KEGG" id="gaz:Pan241w_02900"/>
<dbReference type="EMBL" id="CP036269">
    <property type="protein sequence ID" value="QDT40234.1"/>
    <property type="molecule type" value="Genomic_DNA"/>
</dbReference>
<dbReference type="AlphaFoldDB" id="A0A517R8L0"/>
<evidence type="ECO:0000259" key="4">
    <source>
        <dbReference type="Pfam" id="PF00294"/>
    </source>
</evidence>
<feature type="domain" description="Carbohydrate kinase PfkB" evidence="4">
    <location>
        <begin position="54"/>
        <end position="314"/>
    </location>
</feature>
<dbReference type="PANTHER" id="PTHR43320:SF3">
    <property type="entry name" value="CARBOHYDRATE KINASE PFKB DOMAIN-CONTAINING PROTEIN"/>
    <property type="match status" value="1"/>
</dbReference>
<proteinExistence type="inferred from homology"/>
<dbReference type="SUPFAM" id="SSF53613">
    <property type="entry name" value="Ribokinase-like"/>
    <property type="match status" value="1"/>
</dbReference>
<keyword evidence="6" id="KW-1185">Reference proteome</keyword>
<dbReference type="RefSeq" id="WP_145209833.1">
    <property type="nucleotide sequence ID" value="NZ_CP036269.1"/>
</dbReference>
<dbReference type="GO" id="GO:0047590">
    <property type="term" value="F:5-dehydro-2-deoxygluconokinase activity"/>
    <property type="evidence" value="ECO:0007669"/>
    <property type="project" value="UniProtKB-EC"/>
</dbReference>
<evidence type="ECO:0000256" key="3">
    <source>
        <dbReference type="ARBA" id="ARBA00022777"/>
    </source>
</evidence>
<evidence type="ECO:0000313" key="6">
    <source>
        <dbReference type="Proteomes" id="UP000317171"/>
    </source>
</evidence>
<dbReference type="PANTHER" id="PTHR43320">
    <property type="entry name" value="SUGAR KINASE"/>
    <property type="match status" value="1"/>
</dbReference>
<dbReference type="CDD" id="cd01168">
    <property type="entry name" value="adenosine_kinase"/>
    <property type="match status" value="1"/>
</dbReference>
<name>A0A517R8L0_9PLAN</name>
<protein>
    <submittedName>
        <fullName evidence="5">5-dehydro-2-deoxygluconokinase</fullName>
        <ecNumber evidence="5">2.7.1.92</ecNumber>
    </submittedName>
</protein>
<organism evidence="5 6">
    <name type="scientific">Gimesia alba</name>
    <dbReference type="NCBI Taxonomy" id="2527973"/>
    <lineage>
        <taxon>Bacteria</taxon>
        <taxon>Pseudomonadati</taxon>
        <taxon>Planctomycetota</taxon>
        <taxon>Planctomycetia</taxon>
        <taxon>Planctomycetales</taxon>
        <taxon>Planctomycetaceae</taxon>
        <taxon>Gimesia</taxon>
    </lineage>
</organism>
<evidence type="ECO:0000256" key="2">
    <source>
        <dbReference type="ARBA" id="ARBA00022679"/>
    </source>
</evidence>
<keyword evidence="3 5" id="KW-0418">Kinase</keyword>
<accession>A0A517R8L0</accession>
<dbReference type="EC" id="2.7.1.92" evidence="5"/>
<dbReference type="Pfam" id="PF00294">
    <property type="entry name" value="PfkB"/>
    <property type="match status" value="1"/>
</dbReference>
<dbReference type="PROSITE" id="PS00584">
    <property type="entry name" value="PFKB_KINASES_2"/>
    <property type="match status" value="1"/>
</dbReference>
<gene>
    <name evidence="5" type="primary">iolC</name>
    <name evidence="5" type="ORF">Pan241w_02900</name>
</gene>
<comment type="similarity">
    <text evidence="1">Belongs to the carbohydrate kinase PfkB family.</text>
</comment>
<keyword evidence="2 5" id="KW-0808">Transferase</keyword>